<evidence type="ECO:0000313" key="3">
    <source>
        <dbReference type="EMBL" id="XDV72277.1"/>
    </source>
</evidence>
<gene>
    <name evidence="3" type="ORF">ABQM86_03585</name>
</gene>
<sequence length="624" mass="65290">MNTPKRLSSCLVAAALLATALLPLAPANAAPASPDQQVEPAPAYTQDFSGTGLPDGFTAVEGTWKVENGRLYGTSTSSNQLSRITFGPHLANYRLEATVRFENVLNAARWSALALDMKPDGSVPYWIATMRSGSTATNGLEFAERNASNAWNVTNTAAAPSDAGTGKDVRVSVEVRGKKAAWFFNGQKVMETNRLIRTDNGVLGLVANGATVSYDDIKVTELPATESLLIKPGEKPAVIAHRGLSSVIPENTLQALLSGGRAGADWIEMDVNTTQDGVPVVIHDNTVDRVTSGTGDVSTLSSGYIAGLEAGSWFSPAYAGAKVPTLAEFLDQTNTEGAGLLLEIKGPETRSEVQRVVDMLKERGMLAQTILQSFDTNVLSYAREYEPSLRLGLLRGALDADVVAAAKQFGAVTYNPSWSALAARPDAIKELHQAGIAVMPYTVDSPQQWKDMTEAGVDGIITNRAGALVGFQSATPTAPTPEAPSVRFAGKLEGATLSRGDTVTPAVETTNADNVTIQLDGHTVAEGDAVKALTLAAGQHTLIATASGPGGEATASITFTVQASKSGLYVVLISDGIASKVRDKLMKNVDRERWADVEADAKAASGNGIPAELAAIIASDAAAL</sequence>
<dbReference type="GO" id="GO:0008081">
    <property type="term" value="F:phosphoric diester hydrolase activity"/>
    <property type="evidence" value="ECO:0007669"/>
    <property type="project" value="InterPro"/>
</dbReference>
<dbReference type="Gene3D" id="3.20.20.190">
    <property type="entry name" value="Phosphatidylinositol (PI) phosphodiesterase"/>
    <property type="match status" value="1"/>
</dbReference>
<evidence type="ECO:0000256" key="1">
    <source>
        <dbReference type="SAM" id="SignalP"/>
    </source>
</evidence>
<dbReference type="EMBL" id="CP165735">
    <property type="protein sequence ID" value="XDV72277.1"/>
    <property type="molecule type" value="Genomic_DNA"/>
</dbReference>
<feature type="chain" id="PRO_5044197969" evidence="1">
    <location>
        <begin position="30"/>
        <end position="624"/>
    </location>
</feature>
<feature type="domain" description="GP-PDE" evidence="2">
    <location>
        <begin position="236"/>
        <end position="472"/>
    </location>
</feature>
<accession>A0AB39YUK1</accession>
<dbReference type="Pfam" id="PF03009">
    <property type="entry name" value="GDPD"/>
    <property type="match status" value="1"/>
</dbReference>
<dbReference type="RefSeq" id="WP_369745942.1">
    <property type="nucleotide sequence ID" value="NZ_CP165735.1"/>
</dbReference>
<reference evidence="3" key="1">
    <citation type="submission" date="2024-07" db="EMBL/GenBank/DDBJ databases">
        <authorList>
            <person name="Li J."/>
            <person name="Wei H."/>
            <person name="Ma J."/>
        </authorList>
    </citation>
    <scope>NUCLEOTIDE SEQUENCE</scope>
    <source>
        <strain evidence="3">AMU7</strain>
    </source>
</reference>
<dbReference type="GO" id="GO:0006629">
    <property type="term" value="P:lipid metabolic process"/>
    <property type="evidence" value="ECO:0007669"/>
    <property type="project" value="InterPro"/>
</dbReference>
<dbReference type="InterPro" id="IPR010496">
    <property type="entry name" value="AL/BT2_dom"/>
</dbReference>
<protein>
    <submittedName>
        <fullName evidence="3">Glycerophosphodiester phosphodiesterase family protein</fullName>
    </submittedName>
</protein>
<name>A0AB39YUK1_9MICC</name>
<dbReference type="Pfam" id="PF06439">
    <property type="entry name" value="3keto-disac_hyd"/>
    <property type="match status" value="1"/>
</dbReference>
<dbReference type="InterPro" id="IPR030395">
    <property type="entry name" value="GP_PDE_dom"/>
</dbReference>
<keyword evidence="1" id="KW-0732">Signal</keyword>
<feature type="signal peptide" evidence="1">
    <location>
        <begin position="1"/>
        <end position="29"/>
    </location>
</feature>
<dbReference type="Gene3D" id="2.60.120.560">
    <property type="entry name" value="Exo-inulinase, domain 1"/>
    <property type="match status" value="1"/>
</dbReference>
<proteinExistence type="predicted"/>
<dbReference type="PANTHER" id="PTHR46211:SF1">
    <property type="entry name" value="GLYCEROPHOSPHODIESTER PHOSPHODIESTERASE, CYTOPLASMIC"/>
    <property type="match status" value="1"/>
</dbReference>
<organism evidence="3">
    <name type="scientific">Paenarthrobacter sp. AMU7</name>
    <dbReference type="NCBI Taxonomy" id="3162492"/>
    <lineage>
        <taxon>Bacteria</taxon>
        <taxon>Bacillati</taxon>
        <taxon>Actinomycetota</taxon>
        <taxon>Actinomycetes</taxon>
        <taxon>Micrococcales</taxon>
        <taxon>Micrococcaceae</taxon>
        <taxon>Paenarthrobacter</taxon>
    </lineage>
</organism>
<dbReference type="PANTHER" id="PTHR46211">
    <property type="entry name" value="GLYCEROPHOSPHORYL DIESTER PHOSPHODIESTERASE"/>
    <property type="match status" value="1"/>
</dbReference>
<dbReference type="SUPFAM" id="SSF51695">
    <property type="entry name" value="PLC-like phosphodiesterases"/>
    <property type="match status" value="1"/>
</dbReference>
<dbReference type="AlphaFoldDB" id="A0AB39YUK1"/>
<evidence type="ECO:0000259" key="2">
    <source>
        <dbReference type="PROSITE" id="PS51704"/>
    </source>
</evidence>
<dbReference type="PROSITE" id="PS51704">
    <property type="entry name" value="GP_PDE"/>
    <property type="match status" value="1"/>
</dbReference>
<dbReference type="InterPro" id="IPR017946">
    <property type="entry name" value="PLC-like_Pdiesterase_TIM-brl"/>
</dbReference>